<dbReference type="SMART" id="SM00228">
    <property type="entry name" value="PDZ"/>
    <property type="match status" value="2"/>
</dbReference>
<dbReference type="SUPFAM" id="SSF50156">
    <property type="entry name" value="PDZ domain-like"/>
    <property type="match status" value="2"/>
</dbReference>
<comment type="cofactor">
    <cofactor evidence="1">
        <name>Zn(2+)</name>
        <dbReference type="ChEBI" id="CHEBI:29105"/>
    </cofactor>
</comment>
<dbReference type="HOGENOM" id="CLU_066393_0_0_7"/>
<dbReference type="Proteomes" id="UP000028486">
    <property type="component" value="Chromosome"/>
</dbReference>
<dbReference type="PANTHER" id="PTHR42837">
    <property type="entry name" value="REGULATOR OF SIGMA-E PROTEASE RSEP"/>
    <property type="match status" value="1"/>
</dbReference>
<dbReference type="Pfam" id="PF24314">
    <property type="entry name" value="DUF7488"/>
    <property type="match status" value="1"/>
</dbReference>
<name>A0A076F8H4_9BACT</name>
<accession>A0A076F8H4</accession>
<dbReference type="InterPro" id="IPR001478">
    <property type="entry name" value="PDZ"/>
</dbReference>
<dbReference type="Pfam" id="PF17820">
    <property type="entry name" value="PDZ_6"/>
    <property type="match status" value="1"/>
</dbReference>
<dbReference type="InterPro" id="IPR004387">
    <property type="entry name" value="Pept_M50_Zn"/>
</dbReference>
<evidence type="ECO:0000256" key="1">
    <source>
        <dbReference type="ARBA" id="ARBA00001947"/>
    </source>
</evidence>
<dbReference type="Gene3D" id="2.30.42.10">
    <property type="match status" value="2"/>
</dbReference>
<dbReference type="GO" id="GO:0006508">
    <property type="term" value="P:proteolysis"/>
    <property type="evidence" value="ECO:0007669"/>
    <property type="project" value="InterPro"/>
</dbReference>
<dbReference type="KEGG" id="caj:CIG1485E_0114"/>
<protein>
    <recommendedName>
        <fullName evidence="2">PDZ domain-containing protein</fullName>
    </recommendedName>
</protein>
<dbReference type="InterPro" id="IPR036034">
    <property type="entry name" value="PDZ_sf"/>
</dbReference>
<dbReference type="eggNOG" id="COG0793">
    <property type="taxonomic scope" value="Bacteria"/>
</dbReference>
<keyword evidence="4" id="KW-1185">Reference proteome</keyword>
<dbReference type="PANTHER" id="PTHR42837:SF2">
    <property type="entry name" value="MEMBRANE METALLOPROTEASE ARASP2, CHLOROPLASTIC-RELATED"/>
    <property type="match status" value="1"/>
</dbReference>
<dbReference type="RefSeq" id="WP_038452581.1">
    <property type="nucleotide sequence ID" value="NZ_CP009043.1"/>
</dbReference>
<dbReference type="GO" id="GO:0016020">
    <property type="term" value="C:membrane"/>
    <property type="evidence" value="ECO:0007669"/>
    <property type="project" value="InterPro"/>
</dbReference>
<organism evidence="3 4">
    <name type="scientific">Campylobacter iguaniorum</name>
    <dbReference type="NCBI Taxonomy" id="1244531"/>
    <lineage>
        <taxon>Bacteria</taxon>
        <taxon>Pseudomonadati</taxon>
        <taxon>Campylobacterota</taxon>
        <taxon>Epsilonproteobacteria</taxon>
        <taxon>Campylobacterales</taxon>
        <taxon>Campylobacteraceae</taxon>
        <taxon>Campylobacter</taxon>
    </lineage>
</organism>
<dbReference type="GO" id="GO:0004222">
    <property type="term" value="F:metalloendopeptidase activity"/>
    <property type="evidence" value="ECO:0007669"/>
    <property type="project" value="InterPro"/>
</dbReference>
<reference evidence="4" key="1">
    <citation type="journal article" date="2014" name="Genome Announc.">
        <title>Complete Genome Sequence of Campylobacter iguaniorum Strain 1485ET, Isolated from a Bearded Dragon (Pogona vitticeps).</title>
        <authorList>
            <person name="Gilbert M.J."/>
            <person name="Miller W.G."/>
            <person name="Yee E."/>
            <person name="Kik M."/>
            <person name="Wagenaar J.A."/>
            <person name="Duim B."/>
        </authorList>
    </citation>
    <scope>NUCLEOTIDE SEQUENCE [LARGE SCALE GENOMIC DNA]</scope>
    <source>
        <strain evidence="4">1485E</strain>
    </source>
</reference>
<dbReference type="EMBL" id="CP009043">
    <property type="protein sequence ID" value="AII13993.1"/>
    <property type="molecule type" value="Genomic_DNA"/>
</dbReference>
<dbReference type="PROSITE" id="PS50106">
    <property type="entry name" value="PDZ"/>
    <property type="match status" value="1"/>
</dbReference>
<evidence type="ECO:0000313" key="3">
    <source>
        <dbReference type="EMBL" id="AII13993.1"/>
    </source>
</evidence>
<dbReference type="InterPro" id="IPR041489">
    <property type="entry name" value="PDZ_6"/>
</dbReference>
<evidence type="ECO:0000313" key="4">
    <source>
        <dbReference type="Proteomes" id="UP000028486"/>
    </source>
</evidence>
<dbReference type="AlphaFoldDB" id="A0A076F8H4"/>
<dbReference type="InterPro" id="IPR055911">
    <property type="entry name" value="DUF7488"/>
</dbReference>
<feature type="domain" description="PDZ" evidence="2">
    <location>
        <begin position="284"/>
        <end position="325"/>
    </location>
</feature>
<evidence type="ECO:0000259" key="2">
    <source>
        <dbReference type="PROSITE" id="PS50106"/>
    </source>
</evidence>
<dbReference type="Pfam" id="PF13180">
    <property type="entry name" value="PDZ_2"/>
    <property type="match status" value="1"/>
</dbReference>
<dbReference type="OrthoDB" id="5338305at2"/>
<gene>
    <name evidence="3" type="ORF">CIG1485E_0114</name>
</gene>
<sequence length="357" mass="39918">MKKLLLAIIFAVIAVAEPRPSEQDIQAIYEKNKDSQFIYKDHIAISLTKDKAAVIYDKTKKLDKADYVKFDPYLGLYLIKSDLTLRAAFMIDELNAKESMWVNILEQNATAMGHIAKFGSNLGELDELSYDANNTGLLVCDCGSMVGIGVGGNKFVGNRYLRNFVKYDDVHYGDIGVSFEDNNSTLSVKSANPFGVGNMLLAGDIVIKLNDKTPKSLRELNEAVLFADKNATLSFEVLRNGKLEKFDVKLADLAVANPPEQTKAQNAQKPKPKKVVVKPFLPSYGLSLNRNLIIQKVSPNSKAKRAGLQRGDKILAIDKVPVRSVADIEKIMRSTDRSKFYYLISRDDFQFFVRVYK</sequence>
<proteinExistence type="predicted"/>
<dbReference type="STRING" id="1244531.CIG2463D_0117"/>